<dbReference type="InterPro" id="IPR012312">
    <property type="entry name" value="Hemerythrin-like"/>
</dbReference>
<evidence type="ECO:0000256" key="2">
    <source>
        <dbReference type="ARBA" id="ARBA00022621"/>
    </source>
</evidence>
<keyword evidence="3" id="KW-0479">Metal-binding</keyword>
<dbReference type="STRING" id="1603606.DSOUD_0273"/>
<dbReference type="PANTHER" id="PTHR37164:SF1">
    <property type="entry name" value="BACTERIOHEMERYTHRIN"/>
    <property type="match status" value="1"/>
</dbReference>
<dbReference type="OrthoDB" id="9774644at2"/>
<dbReference type="SUPFAM" id="SSF47188">
    <property type="entry name" value="Hemerythrin-like"/>
    <property type="match status" value="1"/>
</dbReference>
<evidence type="ECO:0000256" key="1">
    <source>
        <dbReference type="ARBA" id="ARBA00010587"/>
    </source>
</evidence>
<dbReference type="InterPro" id="IPR050669">
    <property type="entry name" value="Hemerythrin"/>
</dbReference>
<dbReference type="InterPro" id="IPR012827">
    <property type="entry name" value="Hemerythrin_metal-bd"/>
</dbReference>
<reference evidence="6 7" key="1">
    <citation type="submission" date="2015-07" db="EMBL/GenBank/DDBJ databases">
        <title>Isolation and Genomic Characterization of a Novel Halophilic Metal-Reducing Deltaproteobacterium from the Deep Subsurface.</title>
        <authorList>
            <person name="Badalamenti J.P."/>
            <person name="Summers Z.M."/>
            <person name="Gralnick J.A."/>
            <person name="Bond D.R."/>
        </authorList>
    </citation>
    <scope>NUCLEOTIDE SEQUENCE [LARGE SCALE GENOMIC DNA]</scope>
    <source>
        <strain evidence="6 7">WTL</strain>
    </source>
</reference>
<keyword evidence="2" id="KW-0561">Oxygen transport</keyword>
<dbReference type="Gene3D" id="1.20.120.50">
    <property type="entry name" value="Hemerythrin-like"/>
    <property type="match status" value="1"/>
</dbReference>
<dbReference type="InterPro" id="IPR016131">
    <property type="entry name" value="Haemerythrin_Fe_BS"/>
</dbReference>
<evidence type="ECO:0000313" key="7">
    <source>
        <dbReference type="Proteomes" id="UP000057158"/>
    </source>
</evidence>
<keyword evidence="2" id="KW-0813">Transport</keyword>
<dbReference type="AlphaFoldDB" id="A0A0M3QEX5"/>
<name>A0A0M3QEX5_9BACT</name>
<comment type="similarity">
    <text evidence="1">Belongs to the hemerythrin family.</text>
</comment>
<evidence type="ECO:0000256" key="3">
    <source>
        <dbReference type="ARBA" id="ARBA00022723"/>
    </source>
</evidence>
<dbReference type="NCBIfam" id="TIGR02481">
    <property type="entry name" value="hemeryth_dom"/>
    <property type="match status" value="1"/>
</dbReference>
<accession>A0A0M3QEX5</accession>
<dbReference type="Proteomes" id="UP000057158">
    <property type="component" value="Chromosome"/>
</dbReference>
<organism evidence="6 7">
    <name type="scientific">Desulfuromonas soudanensis</name>
    <dbReference type="NCBI Taxonomy" id="1603606"/>
    <lineage>
        <taxon>Bacteria</taxon>
        <taxon>Pseudomonadati</taxon>
        <taxon>Thermodesulfobacteriota</taxon>
        <taxon>Desulfuromonadia</taxon>
        <taxon>Desulfuromonadales</taxon>
        <taxon>Desulfuromonadaceae</taxon>
        <taxon>Desulfuromonas</taxon>
    </lineage>
</organism>
<dbReference type="GO" id="GO:0046872">
    <property type="term" value="F:metal ion binding"/>
    <property type="evidence" value="ECO:0007669"/>
    <property type="project" value="UniProtKB-KW"/>
</dbReference>
<sequence length="134" mass="15378">MAVLWTQDYAVGVDLIDRQHQELFRRFNSLIEACKERKGREQVAGLLDFLGGYVISHFQEEESLMAAHQYPGAAAHSSEHRDFAGQLRELRSHLDVEGASFNLLIETNESVLRWLIQHIRKTDTALGAFLQTRR</sequence>
<evidence type="ECO:0000313" key="6">
    <source>
        <dbReference type="EMBL" id="ALC15073.1"/>
    </source>
</evidence>
<protein>
    <submittedName>
        <fullName evidence="6">Hemerythrin</fullName>
    </submittedName>
</protein>
<dbReference type="CDD" id="cd12107">
    <property type="entry name" value="Hemerythrin"/>
    <property type="match status" value="1"/>
</dbReference>
<dbReference type="GO" id="GO:0005344">
    <property type="term" value="F:oxygen carrier activity"/>
    <property type="evidence" value="ECO:0007669"/>
    <property type="project" value="UniProtKB-KW"/>
</dbReference>
<dbReference type="Pfam" id="PF01814">
    <property type="entry name" value="Hemerythrin"/>
    <property type="match status" value="1"/>
</dbReference>
<evidence type="ECO:0000256" key="4">
    <source>
        <dbReference type="ARBA" id="ARBA00023004"/>
    </source>
</evidence>
<dbReference type="PATRIC" id="fig|1603606.3.peg.303"/>
<proteinExistence type="inferred from homology"/>
<keyword evidence="7" id="KW-1185">Reference proteome</keyword>
<keyword evidence="4" id="KW-0408">Iron</keyword>
<dbReference type="PANTHER" id="PTHR37164">
    <property type="entry name" value="BACTERIOHEMERYTHRIN"/>
    <property type="match status" value="1"/>
</dbReference>
<gene>
    <name evidence="6" type="ORF">DSOUD_0273</name>
</gene>
<dbReference type="EMBL" id="CP010802">
    <property type="protein sequence ID" value="ALC15073.1"/>
    <property type="molecule type" value="Genomic_DNA"/>
</dbReference>
<dbReference type="PROSITE" id="PS00550">
    <property type="entry name" value="HEMERYTHRINS"/>
    <property type="match status" value="1"/>
</dbReference>
<feature type="domain" description="Hemerythrin-like" evidence="5">
    <location>
        <begin position="12"/>
        <end position="127"/>
    </location>
</feature>
<dbReference type="RefSeq" id="WP_053549310.1">
    <property type="nucleotide sequence ID" value="NZ_CP010802.1"/>
</dbReference>
<dbReference type="InterPro" id="IPR035938">
    <property type="entry name" value="Hemerythrin-like_sf"/>
</dbReference>
<dbReference type="NCBIfam" id="NF033749">
    <property type="entry name" value="bact_hemeryth"/>
    <property type="match status" value="1"/>
</dbReference>
<dbReference type="KEGG" id="des:DSOUD_0273"/>
<evidence type="ECO:0000259" key="5">
    <source>
        <dbReference type="Pfam" id="PF01814"/>
    </source>
</evidence>